<keyword evidence="3" id="KW-1185">Reference proteome</keyword>
<dbReference type="EMBL" id="JBICCN010000027">
    <property type="protein sequence ID" value="KAL3101035.1"/>
    <property type="molecule type" value="Genomic_DNA"/>
</dbReference>
<name>A0ABD2KEF1_HETSC</name>
<gene>
    <name evidence="2" type="ORF">niasHS_001495</name>
</gene>
<comment type="caution">
    <text evidence="2">The sequence shown here is derived from an EMBL/GenBank/DDBJ whole genome shotgun (WGS) entry which is preliminary data.</text>
</comment>
<sequence>MANEKSTILEWGQPTRKKADSSGPVWTHSNGQANAAASGEKRKMAYKASDADTMEEEVKEEMLDGSGQTRAVRKEADMAAFSGANAVSYTVMQKGGAKRNNEERHPLFKRDKLIM</sequence>
<evidence type="ECO:0000313" key="2">
    <source>
        <dbReference type="EMBL" id="KAL3101035.1"/>
    </source>
</evidence>
<dbReference type="AlphaFoldDB" id="A0ABD2KEF1"/>
<organism evidence="2 3">
    <name type="scientific">Heterodera schachtii</name>
    <name type="common">Sugarbeet cyst nematode worm</name>
    <name type="synonym">Tylenchus schachtii</name>
    <dbReference type="NCBI Taxonomy" id="97005"/>
    <lineage>
        <taxon>Eukaryota</taxon>
        <taxon>Metazoa</taxon>
        <taxon>Ecdysozoa</taxon>
        <taxon>Nematoda</taxon>
        <taxon>Chromadorea</taxon>
        <taxon>Rhabditida</taxon>
        <taxon>Tylenchina</taxon>
        <taxon>Tylenchomorpha</taxon>
        <taxon>Tylenchoidea</taxon>
        <taxon>Heteroderidae</taxon>
        <taxon>Heteroderinae</taxon>
        <taxon>Heterodera</taxon>
    </lineage>
</organism>
<feature type="region of interest" description="Disordered" evidence="1">
    <location>
        <begin position="1"/>
        <end position="42"/>
    </location>
</feature>
<accession>A0ABD2KEF1</accession>
<evidence type="ECO:0000313" key="3">
    <source>
        <dbReference type="Proteomes" id="UP001620645"/>
    </source>
</evidence>
<dbReference type="Proteomes" id="UP001620645">
    <property type="component" value="Unassembled WGS sequence"/>
</dbReference>
<evidence type="ECO:0000256" key="1">
    <source>
        <dbReference type="SAM" id="MobiDB-lite"/>
    </source>
</evidence>
<protein>
    <submittedName>
        <fullName evidence="2">Uncharacterized protein</fullName>
    </submittedName>
</protein>
<proteinExistence type="predicted"/>
<reference evidence="2 3" key="1">
    <citation type="submission" date="2024-10" db="EMBL/GenBank/DDBJ databases">
        <authorList>
            <person name="Kim D."/>
        </authorList>
    </citation>
    <scope>NUCLEOTIDE SEQUENCE [LARGE SCALE GENOMIC DNA]</scope>
    <source>
        <strain evidence="2">Taebaek</strain>
    </source>
</reference>